<feature type="domain" description="G5" evidence="4">
    <location>
        <begin position="455"/>
        <end position="534"/>
    </location>
</feature>
<dbReference type="PANTHER" id="PTHR35788">
    <property type="entry name" value="EXPORTED PROTEIN-RELATED"/>
    <property type="match status" value="1"/>
</dbReference>
<dbReference type="EMBL" id="CP003065">
    <property type="protein sequence ID" value="AEV66778.1"/>
    <property type="molecule type" value="Genomic_DNA"/>
</dbReference>
<evidence type="ECO:0000256" key="1">
    <source>
        <dbReference type="ARBA" id="ARBA00022729"/>
    </source>
</evidence>
<feature type="region of interest" description="Disordered" evidence="2">
    <location>
        <begin position="535"/>
        <end position="576"/>
    </location>
</feature>
<organism evidence="5 6">
    <name type="scientific">Acetivibrio clariflavus (strain DSM 19732 / NBRC 101661 / EBR45)</name>
    <name type="common">Clostridium clariflavum</name>
    <dbReference type="NCBI Taxonomy" id="720554"/>
    <lineage>
        <taxon>Bacteria</taxon>
        <taxon>Bacillati</taxon>
        <taxon>Bacillota</taxon>
        <taxon>Clostridia</taxon>
        <taxon>Eubacteriales</taxon>
        <taxon>Oscillospiraceae</taxon>
        <taxon>Acetivibrio</taxon>
    </lineage>
</organism>
<dbReference type="Pfam" id="PF12229">
    <property type="entry name" value="PG_binding_4"/>
    <property type="match status" value="2"/>
</dbReference>
<reference evidence="5 6" key="2">
    <citation type="journal article" date="2012" name="Stand. Genomic Sci.">
        <title>Complete Genome Sequence of Clostridium clariflavum DSM 19732.</title>
        <authorList>
            <person name="Izquierdo J.A."/>
            <person name="Goodwin L."/>
            <person name="Davenport K.W."/>
            <person name="Teshima H."/>
            <person name="Bruce D."/>
            <person name="Detter C."/>
            <person name="Tapia R."/>
            <person name="Han S."/>
            <person name="Land M."/>
            <person name="Hauser L."/>
            <person name="Jeffries C.D."/>
            <person name="Han J."/>
            <person name="Pitluck S."/>
            <person name="Nolan M."/>
            <person name="Chen A."/>
            <person name="Huntemann M."/>
            <person name="Mavromatis K."/>
            <person name="Mikhailova N."/>
            <person name="Liolios K."/>
            <person name="Woyke T."/>
            <person name="Lynd L.R."/>
        </authorList>
    </citation>
    <scope>NUCLEOTIDE SEQUENCE [LARGE SCALE GENOMIC DNA]</scope>
    <source>
        <strain evidence="6">DSM 19732 / NBRC 101661 / EBR45</strain>
    </source>
</reference>
<keyword evidence="3" id="KW-0812">Transmembrane</keyword>
<dbReference type="InterPro" id="IPR011098">
    <property type="entry name" value="G5_dom"/>
</dbReference>
<dbReference type="InterPro" id="IPR022029">
    <property type="entry name" value="YoaR-like_PG-bd"/>
</dbReference>
<dbReference type="PROSITE" id="PS51109">
    <property type="entry name" value="G5"/>
    <property type="match status" value="1"/>
</dbReference>
<dbReference type="Proteomes" id="UP000005435">
    <property type="component" value="Chromosome"/>
</dbReference>
<dbReference type="OrthoDB" id="9797191at2"/>
<evidence type="ECO:0000256" key="2">
    <source>
        <dbReference type="SAM" id="MobiDB-lite"/>
    </source>
</evidence>
<dbReference type="Gene3D" id="2.20.230.10">
    <property type="entry name" value="Resuscitation-promoting factor rpfb"/>
    <property type="match status" value="1"/>
</dbReference>
<dbReference type="RefSeq" id="WP_014253416.1">
    <property type="nucleotide sequence ID" value="NC_016627.1"/>
</dbReference>
<dbReference type="InterPro" id="IPR007391">
    <property type="entry name" value="Vancomycin_resist_VanW"/>
</dbReference>
<keyword evidence="3" id="KW-1133">Transmembrane helix</keyword>
<dbReference type="PANTHER" id="PTHR35788:SF1">
    <property type="entry name" value="EXPORTED PROTEIN"/>
    <property type="match status" value="1"/>
</dbReference>
<dbReference type="Pfam" id="PF04294">
    <property type="entry name" value="VanW"/>
    <property type="match status" value="1"/>
</dbReference>
<keyword evidence="1" id="KW-0732">Signal</keyword>
<evidence type="ECO:0000313" key="5">
    <source>
        <dbReference type="EMBL" id="AEV66778.1"/>
    </source>
</evidence>
<feature type="compositionally biased region" description="Polar residues" evidence="2">
    <location>
        <begin position="552"/>
        <end position="561"/>
    </location>
</feature>
<dbReference type="eggNOG" id="COG2720">
    <property type="taxonomic scope" value="Bacteria"/>
</dbReference>
<feature type="transmembrane region" description="Helical" evidence="3">
    <location>
        <begin position="18"/>
        <end position="39"/>
    </location>
</feature>
<proteinExistence type="predicted"/>
<name>G8LYR0_ACECE</name>
<keyword evidence="6" id="KW-1185">Reference proteome</keyword>
<dbReference type="InterPro" id="IPR052913">
    <property type="entry name" value="Glycopeptide_resist_protein"/>
</dbReference>
<gene>
    <name evidence="5" type="ordered locus">Clocl_0020</name>
</gene>
<dbReference type="SMART" id="SM01208">
    <property type="entry name" value="G5"/>
    <property type="match status" value="1"/>
</dbReference>
<dbReference type="AlphaFoldDB" id="G8LYR0"/>
<dbReference type="KEGG" id="ccl:Clocl_0020"/>
<evidence type="ECO:0000313" key="6">
    <source>
        <dbReference type="Proteomes" id="UP000005435"/>
    </source>
</evidence>
<keyword evidence="3" id="KW-0472">Membrane</keyword>
<protein>
    <submittedName>
        <fullName evidence="5">Putative vancomycin resistance protein</fullName>
    </submittedName>
</protein>
<evidence type="ECO:0000259" key="4">
    <source>
        <dbReference type="PROSITE" id="PS51109"/>
    </source>
</evidence>
<dbReference type="Pfam" id="PF07501">
    <property type="entry name" value="G5"/>
    <property type="match status" value="1"/>
</dbReference>
<reference evidence="6" key="1">
    <citation type="submission" date="2011-12" db="EMBL/GenBank/DDBJ databases">
        <title>Complete sequence of Clostridium clariflavum DSM 19732.</title>
        <authorList>
            <consortium name="US DOE Joint Genome Institute"/>
            <person name="Lucas S."/>
            <person name="Han J."/>
            <person name="Lapidus A."/>
            <person name="Cheng J.-F."/>
            <person name="Goodwin L."/>
            <person name="Pitluck S."/>
            <person name="Peters L."/>
            <person name="Teshima H."/>
            <person name="Detter J.C."/>
            <person name="Han C."/>
            <person name="Tapia R."/>
            <person name="Land M."/>
            <person name="Hauser L."/>
            <person name="Kyrpides N."/>
            <person name="Ivanova N."/>
            <person name="Pagani I."/>
            <person name="Kitzmiller T."/>
            <person name="Lynd L."/>
            <person name="Izquierdo J."/>
            <person name="Woyke T."/>
        </authorList>
    </citation>
    <scope>NUCLEOTIDE SEQUENCE [LARGE SCALE GENOMIC DNA]</scope>
    <source>
        <strain evidence="6">DSM 19732 / NBRC 101661 / EBR45</strain>
    </source>
</reference>
<evidence type="ECO:0000256" key="3">
    <source>
        <dbReference type="SAM" id="Phobius"/>
    </source>
</evidence>
<accession>G8LYR0</accession>
<dbReference type="HOGENOM" id="CLU_011572_2_0_9"/>
<sequence length="576" mass="64130" precursor="true">MANLEIVKKNFKEKPKKIFILFTLMVISLSILSFLIYSISTLAYSKTYKGIYINNYNVSKMSKNDLYSFLTANFSEKINNNKIILKYKDKVREFTFSEIGVKYDIEKAIDEVMNTGRQGNIFKRLMEVSRLKKNGKIIEMNYSYDKNTLKKIIDDFNNETIKPVKEADLVIEDSKVTLRIGHPGEQIDTDNIYKAIEESVKSCTELEHDVPTIIVPPSSINVDEIYNKICAEPVDAKAKLDDNKKISIVPHSRGRSIEKDELTNIIKQIENQYDTEKVLPVKFIEPKITTSVFEANLFRDVLSTASTSFSTNTVNNANRAVNMKLATSKIDGTILLPGDVFSFNEVVGPRTADRGYLPANSYVGGKIVKDIGGGICQVSTTLYNSTLKADLETVSRSNHMFTVSYVPFGLDAAVDYASSVDFKFRNNTNMPIKIQGKVTSDNRVVFTIIGTNENPNKTVEFTTVQVSSTPAPVKYIYDSNLPEGQKVVVDNGMTGYVIDTYKIVKINGEVQSKTKIHRSTYKTLDKTIKVGTKKVPKATSSASATPGEAASPNDNTVNSHSDGVIDSQPIDIADVV</sequence>